<gene>
    <name evidence="3" type="ORF">A0U92_16735</name>
</gene>
<dbReference type="InterPro" id="IPR005545">
    <property type="entry name" value="YCII"/>
</dbReference>
<proteinExistence type="inferred from homology"/>
<dbReference type="EMBL" id="CP014692">
    <property type="protein sequence ID" value="AQS86127.1"/>
    <property type="molecule type" value="Genomic_DNA"/>
</dbReference>
<accession>A0A1U9KK23</accession>
<evidence type="ECO:0000256" key="1">
    <source>
        <dbReference type="ARBA" id="ARBA00007689"/>
    </source>
</evidence>
<evidence type="ECO:0000313" key="3">
    <source>
        <dbReference type="EMBL" id="AQS86127.1"/>
    </source>
</evidence>
<dbReference type="AlphaFoldDB" id="A0A1U9KK23"/>
<name>A0A1U9KK23_ACEAC</name>
<comment type="similarity">
    <text evidence="1">Belongs to the YciI family.</text>
</comment>
<dbReference type="Proteomes" id="UP000188937">
    <property type="component" value="Chromosome"/>
</dbReference>
<dbReference type="PANTHER" id="PTHR33606">
    <property type="entry name" value="PROTEIN YCII"/>
    <property type="match status" value="1"/>
</dbReference>
<dbReference type="InterPro" id="IPR051807">
    <property type="entry name" value="Sec-metab_biosynth-assoc"/>
</dbReference>
<organism evidence="3 4">
    <name type="scientific">Acetobacter aceti</name>
    <dbReference type="NCBI Taxonomy" id="435"/>
    <lineage>
        <taxon>Bacteria</taxon>
        <taxon>Pseudomonadati</taxon>
        <taxon>Pseudomonadota</taxon>
        <taxon>Alphaproteobacteria</taxon>
        <taxon>Acetobacterales</taxon>
        <taxon>Acetobacteraceae</taxon>
        <taxon>Acetobacter</taxon>
        <taxon>Acetobacter subgen. Acetobacter</taxon>
    </lineage>
</organism>
<dbReference type="KEGG" id="aace:A0U92_16735"/>
<dbReference type="RefSeq" id="WP_077814131.1">
    <property type="nucleotide sequence ID" value="NZ_CP014692.1"/>
</dbReference>
<dbReference type="STRING" id="435.A0U92_16735"/>
<dbReference type="eggNOG" id="COG2350">
    <property type="taxonomic scope" value="Bacteria"/>
</dbReference>
<dbReference type="PANTHER" id="PTHR33606:SF3">
    <property type="entry name" value="PROTEIN YCII"/>
    <property type="match status" value="1"/>
</dbReference>
<dbReference type="InterPro" id="IPR011008">
    <property type="entry name" value="Dimeric_a/b-barrel"/>
</dbReference>
<keyword evidence="4" id="KW-1185">Reference proteome</keyword>
<dbReference type="Gene3D" id="3.30.70.1060">
    <property type="entry name" value="Dimeric alpha+beta barrel"/>
    <property type="match status" value="1"/>
</dbReference>
<sequence length="97" mass="10607">MLFAIICTDKPGQFETRSATRPDHLAFLKTYVDRIQFAGPMMGPDGKPSGSIVMLEATDRAEAEGFAAADPYAKVGLFESVVIRPLRTVFRDGKLAE</sequence>
<dbReference type="Pfam" id="PF03795">
    <property type="entry name" value="YCII"/>
    <property type="match status" value="1"/>
</dbReference>
<evidence type="ECO:0000259" key="2">
    <source>
        <dbReference type="Pfam" id="PF03795"/>
    </source>
</evidence>
<dbReference type="SUPFAM" id="SSF54909">
    <property type="entry name" value="Dimeric alpha+beta barrel"/>
    <property type="match status" value="1"/>
</dbReference>
<protein>
    <recommendedName>
        <fullName evidence="2">YCII-related domain-containing protein</fullName>
    </recommendedName>
</protein>
<feature type="domain" description="YCII-related" evidence="2">
    <location>
        <begin position="1"/>
        <end position="86"/>
    </location>
</feature>
<reference evidence="3 4" key="1">
    <citation type="submission" date="2016-03" db="EMBL/GenBank/DDBJ databases">
        <title>Acetic acid bacteria sequencing.</title>
        <authorList>
            <person name="Brandt J."/>
            <person name="Jakob F."/>
            <person name="Vogel R.F."/>
        </authorList>
    </citation>
    <scope>NUCLEOTIDE SEQUENCE [LARGE SCALE GENOMIC DNA]</scope>
    <source>
        <strain evidence="3 4">TMW2.1153</strain>
    </source>
</reference>
<dbReference type="OrthoDB" id="2293521at2"/>
<evidence type="ECO:0000313" key="4">
    <source>
        <dbReference type="Proteomes" id="UP000188937"/>
    </source>
</evidence>